<dbReference type="InterPro" id="IPR049712">
    <property type="entry name" value="Poly_export"/>
</dbReference>
<evidence type="ECO:0000313" key="5">
    <source>
        <dbReference type="EMBL" id="CUU01074.1"/>
    </source>
</evidence>
<feature type="domain" description="Soluble ligand binding" evidence="4">
    <location>
        <begin position="449"/>
        <end position="493"/>
    </location>
</feature>
<proteinExistence type="predicted"/>
<name>A0A0S4MPU4_9BACT</name>
<evidence type="ECO:0000259" key="3">
    <source>
        <dbReference type="Pfam" id="PF02563"/>
    </source>
</evidence>
<dbReference type="AlphaFoldDB" id="A0A0S4MPU4"/>
<sequence>MRRFFLIIMVIFFNTGLLCQVETKMGEEKGFVKFGDVFKQAQNLQFPIFDPNVLTLERPIDPESYIVGPGDILSVNIWTSPPLNFLVQVTVEGTVIIPTVGEVKVAGRTLSDAKKEMMQKIRAKYISGEISVTLVAPRTFYITITGYAPRYEKYKVRSIDRVSNALALAFQPIDTFRIERRILMADSVNFRKIQLRRNGAILNVDLRKYFATGDDKYNPYLLEGDWLILQRRDPNSFVSIYGAVNKPGSYEFVEGDKLRDIIEIAGGTLESADIERIEISRLDEQGKIKEKIYVNFKDILNGSVEDISLERNDRIFVPEKRTLKQDYKVTITGEVKRPGTYPISRNGTMLSQILKEAQLTEYADVANVLVISGGVNNPIAVRIDTLLPLLLLKNFVFPSSDSLYFSYEVDVLKSLKFKSIDAERVISGLEDYELQDGNLIYVPPRYNFVYVFGQVNNPGFVSYEKGRDYRYYISRAGGFSQFARKGDVKVIKRKTYTWSDAEDVEIEPGDYIFVPKKIIREPIYYWNLAKDIILTVGAVASTVATIILISNQLKTK</sequence>
<reference evidence="6" key="1">
    <citation type="submission" date="2015-11" db="EMBL/GenBank/DDBJ databases">
        <authorList>
            <person name="Varghese N."/>
        </authorList>
    </citation>
    <scope>NUCLEOTIDE SEQUENCE [LARGE SCALE GENOMIC DNA]</scope>
</reference>
<evidence type="ECO:0000256" key="2">
    <source>
        <dbReference type="SAM" id="Phobius"/>
    </source>
</evidence>
<dbReference type="Pfam" id="PF02563">
    <property type="entry name" value="Poly_export"/>
    <property type="match status" value="1"/>
</dbReference>
<dbReference type="OrthoDB" id="9808948at2"/>
<protein>
    <submittedName>
        <fullName evidence="5">Protein involved in polysaccharide export, contains SLBB domain of the beta-grasp fold</fullName>
    </submittedName>
</protein>
<accession>A0A0S4MPU4</accession>
<dbReference type="Gene3D" id="3.10.560.10">
    <property type="entry name" value="Outer membrane lipoprotein wza domain like"/>
    <property type="match status" value="4"/>
</dbReference>
<dbReference type="PANTHER" id="PTHR33619">
    <property type="entry name" value="POLYSACCHARIDE EXPORT PROTEIN GFCE-RELATED"/>
    <property type="match status" value="1"/>
</dbReference>
<keyword evidence="2" id="KW-1133">Transmembrane helix</keyword>
<dbReference type="InterPro" id="IPR019554">
    <property type="entry name" value="Soluble_ligand-bd"/>
</dbReference>
<dbReference type="InterPro" id="IPR003715">
    <property type="entry name" value="Poly_export_N"/>
</dbReference>
<evidence type="ECO:0000313" key="6">
    <source>
        <dbReference type="Proteomes" id="UP000320623"/>
    </source>
</evidence>
<feature type="domain" description="Soluble ligand binding" evidence="4">
    <location>
        <begin position="328"/>
        <end position="357"/>
    </location>
</feature>
<feature type="domain" description="Soluble ligand binding" evidence="4">
    <location>
        <begin position="238"/>
        <end position="287"/>
    </location>
</feature>
<gene>
    <name evidence="5" type="ORF">JGI1_00156</name>
</gene>
<organism evidence="5 6">
    <name type="scientific">Candidatus Thermokryptus mobilis</name>
    <dbReference type="NCBI Taxonomy" id="1643428"/>
    <lineage>
        <taxon>Bacteria</taxon>
        <taxon>Pseudomonadati</taxon>
        <taxon>Candidatus Kryptoniota</taxon>
        <taxon>Candidatus Thermokryptus</taxon>
    </lineage>
</organism>
<keyword evidence="2" id="KW-0812">Transmembrane</keyword>
<evidence type="ECO:0000256" key="1">
    <source>
        <dbReference type="ARBA" id="ARBA00022729"/>
    </source>
</evidence>
<evidence type="ECO:0000259" key="4">
    <source>
        <dbReference type="Pfam" id="PF10531"/>
    </source>
</evidence>
<dbReference type="Pfam" id="PF10531">
    <property type="entry name" value="SLBB"/>
    <property type="match status" value="3"/>
</dbReference>
<dbReference type="PANTHER" id="PTHR33619:SF3">
    <property type="entry name" value="POLYSACCHARIDE EXPORT PROTEIN GFCE-RELATED"/>
    <property type="match status" value="1"/>
</dbReference>
<dbReference type="EMBL" id="FAOO01000001">
    <property type="protein sequence ID" value="CUU01074.1"/>
    <property type="molecule type" value="Genomic_DNA"/>
</dbReference>
<dbReference type="Proteomes" id="UP000320623">
    <property type="component" value="Unassembled WGS sequence"/>
</dbReference>
<dbReference type="Gene3D" id="3.30.1950.10">
    <property type="entry name" value="wza like domain"/>
    <property type="match status" value="1"/>
</dbReference>
<keyword evidence="1" id="KW-0732">Signal</keyword>
<dbReference type="STRING" id="1643428.GCA_001442855_00146"/>
<keyword evidence="6" id="KW-1185">Reference proteome</keyword>
<dbReference type="RefSeq" id="WP_140943960.1">
    <property type="nucleotide sequence ID" value="NZ_FAOO01000001.1"/>
</dbReference>
<feature type="domain" description="Polysaccharide export protein N-terminal" evidence="3">
    <location>
        <begin position="62"/>
        <end position="134"/>
    </location>
</feature>
<keyword evidence="2" id="KW-0472">Membrane</keyword>
<dbReference type="GO" id="GO:0015159">
    <property type="term" value="F:polysaccharide transmembrane transporter activity"/>
    <property type="evidence" value="ECO:0007669"/>
    <property type="project" value="InterPro"/>
</dbReference>
<feature type="transmembrane region" description="Helical" evidence="2">
    <location>
        <begin position="532"/>
        <end position="550"/>
    </location>
</feature>